<protein>
    <submittedName>
        <fullName evidence="1">Uncharacterized protein</fullName>
    </submittedName>
</protein>
<proteinExistence type="predicted"/>
<reference evidence="1 2" key="1">
    <citation type="submission" date="2022-09" db="EMBL/GenBank/DDBJ databases">
        <authorList>
            <person name="Han X.L."/>
            <person name="Wang Q."/>
            <person name="Lu T."/>
        </authorList>
    </citation>
    <scope>NUCLEOTIDE SEQUENCE [LARGE SCALE GENOMIC DNA]</scope>
    <source>
        <strain evidence="1 2">WQ 127069</strain>
    </source>
</reference>
<accession>A0ABT2UTQ1</accession>
<evidence type="ECO:0000313" key="1">
    <source>
        <dbReference type="EMBL" id="MCU6798014.1"/>
    </source>
</evidence>
<dbReference type="Proteomes" id="UP001652445">
    <property type="component" value="Unassembled WGS sequence"/>
</dbReference>
<dbReference type="RefSeq" id="WP_262688695.1">
    <property type="nucleotide sequence ID" value="NZ_JAOQIO010000124.1"/>
</dbReference>
<organism evidence="1 2">
    <name type="scientific">Paenibacillus baimaensis</name>
    <dbReference type="NCBI Taxonomy" id="2982185"/>
    <lineage>
        <taxon>Bacteria</taxon>
        <taxon>Bacillati</taxon>
        <taxon>Bacillota</taxon>
        <taxon>Bacilli</taxon>
        <taxon>Bacillales</taxon>
        <taxon>Paenibacillaceae</taxon>
        <taxon>Paenibacillus</taxon>
    </lineage>
</organism>
<comment type="caution">
    <text evidence="1">The sequence shown here is derived from an EMBL/GenBank/DDBJ whole genome shotgun (WGS) entry which is preliminary data.</text>
</comment>
<name>A0ABT2UTQ1_9BACL</name>
<evidence type="ECO:0000313" key="2">
    <source>
        <dbReference type="Proteomes" id="UP001652445"/>
    </source>
</evidence>
<gene>
    <name evidence="1" type="ORF">OB236_38405</name>
</gene>
<keyword evidence="2" id="KW-1185">Reference proteome</keyword>
<sequence length="116" mass="13139">MPNQIGWYTKEEVLQTPLPYYIPSSDRWTSTPYPYAVLLTKSRCAELGMPILRNGAERPSAFKYSAKAGIGTDDKKHRYIPLYDRTSVFTSSELLPDILYKGEIMEGEKANATNTI</sequence>
<dbReference type="EMBL" id="JAOQIO010000124">
    <property type="protein sequence ID" value="MCU6798014.1"/>
    <property type="molecule type" value="Genomic_DNA"/>
</dbReference>